<protein>
    <recommendedName>
        <fullName evidence="6">TF-B3 domain-containing protein</fullName>
    </recommendedName>
</protein>
<gene>
    <name evidence="7" type="ORF">Fmac_032509</name>
</gene>
<evidence type="ECO:0000256" key="2">
    <source>
        <dbReference type="ARBA" id="ARBA00023015"/>
    </source>
</evidence>
<reference evidence="7 8" key="1">
    <citation type="submission" date="2024-08" db="EMBL/GenBank/DDBJ databases">
        <title>Insights into the chromosomal genome structure of Flemingia macrophylla.</title>
        <authorList>
            <person name="Ding Y."/>
            <person name="Zhao Y."/>
            <person name="Bi W."/>
            <person name="Wu M."/>
            <person name="Zhao G."/>
            <person name="Gong Y."/>
            <person name="Li W."/>
            <person name="Zhang P."/>
        </authorList>
    </citation>
    <scope>NUCLEOTIDE SEQUENCE [LARGE SCALE GENOMIC DNA]</scope>
    <source>
        <strain evidence="7">DYQJB</strain>
        <tissue evidence="7">Leaf</tissue>
    </source>
</reference>
<dbReference type="InterPro" id="IPR044837">
    <property type="entry name" value="REM16-like"/>
</dbReference>
<evidence type="ECO:0000313" key="7">
    <source>
        <dbReference type="EMBL" id="KAL2318633.1"/>
    </source>
</evidence>
<dbReference type="PANTHER" id="PTHR31391:SF106">
    <property type="entry name" value="B3 DOMAIN-CONTAINING PROTEIN OS01G0723500"/>
    <property type="match status" value="1"/>
</dbReference>
<dbReference type="PANTHER" id="PTHR31391">
    <property type="entry name" value="B3 DOMAIN-CONTAINING PROTEIN OS11G0197600-RELATED"/>
    <property type="match status" value="1"/>
</dbReference>
<dbReference type="Pfam" id="PF02362">
    <property type="entry name" value="B3"/>
    <property type="match status" value="3"/>
</dbReference>
<dbReference type="SMART" id="SM01019">
    <property type="entry name" value="B3"/>
    <property type="match status" value="3"/>
</dbReference>
<keyword evidence="3" id="KW-0238">DNA-binding</keyword>
<name>A0ABD1L5I8_9FABA</name>
<keyword evidence="2" id="KW-0805">Transcription regulation</keyword>
<evidence type="ECO:0000259" key="6">
    <source>
        <dbReference type="PROSITE" id="PS50863"/>
    </source>
</evidence>
<evidence type="ECO:0000256" key="4">
    <source>
        <dbReference type="ARBA" id="ARBA00023163"/>
    </source>
</evidence>
<evidence type="ECO:0000256" key="3">
    <source>
        <dbReference type="ARBA" id="ARBA00023125"/>
    </source>
</evidence>
<dbReference type="AlphaFoldDB" id="A0ABD1L5I8"/>
<sequence length="586" mass="65591">MGCECGGKLNVRRPHFYEVFSSASSSHRLKIPDGFVCHMEGRTYGSISLTGPGGNTWAVQLIKQDNALFFHHGWSAFVVDHRLECGDLLVFRYDGQLHFTVQVFDKDACEKEAAFYSECSQKSCDFDNIRGQKRDTQENSSLDIVGESAPKKMRGSCNENQELELGIVGNDLPRYEVVSPISMFRENNETSRGWSANEDAVPFHMENSNEDASIMYRSGKEDNHYILNGVSLSNGLAHDEKRVAQSFTSSFPYFVRIMKSFNVSGSYTLNIPYQFSMAHLPNCKIKIILHNLKGEHWTVNSVPTTRVHTSHTLCGGWMAFVRGNDIKVGDICIFELVHECELRVNIAGVGKDGLDCQVEKLAISRPSAGHAVTSRYMPTNPKVTSKCIRKADISDKKWSKIGQETVLSVDMKKSGRASNTSKKMGLCPQSKAAHKKLAVQRRHRVEDELSSQAKAGLRMLFALDEQRVAQAFTSPFPTFVKIMKKFNVSGSYTLKIPYKFSAAHLPTYKTEVILRNSRGECWTVNSVPDAKGRTVHTFCGGWMAFVRDNDINFGDTCIFELVSQCEMQVYISGVGKEGLDHQVAKT</sequence>
<evidence type="ECO:0000313" key="8">
    <source>
        <dbReference type="Proteomes" id="UP001603857"/>
    </source>
</evidence>
<keyword evidence="5" id="KW-0539">Nucleus</keyword>
<feature type="domain" description="TF-B3" evidence="6">
    <location>
        <begin position="479"/>
        <end position="575"/>
    </location>
</feature>
<dbReference type="PROSITE" id="PS50863">
    <property type="entry name" value="B3"/>
    <property type="match status" value="3"/>
</dbReference>
<dbReference type="InterPro" id="IPR015300">
    <property type="entry name" value="DNA-bd_pseudobarrel_sf"/>
</dbReference>
<dbReference type="GO" id="GO:0005634">
    <property type="term" value="C:nucleus"/>
    <property type="evidence" value="ECO:0007669"/>
    <property type="project" value="UniProtKB-SubCell"/>
</dbReference>
<dbReference type="GO" id="GO:0003677">
    <property type="term" value="F:DNA binding"/>
    <property type="evidence" value="ECO:0007669"/>
    <property type="project" value="UniProtKB-KW"/>
</dbReference>
<feature type="domain" description="TF-B3" evidence="6">
    <location>
        <begin position="14"/>
        <end position="107"/>
    </location>
</feature>
<dbReference type="Gene3D" id="2.40.330.10">
    <property type="entry name" value="DNA-binding pseudobarrel domain"/>
    <property type="match status" value="3"/>
</dbReference>
<evidence type="ECO:0000256" key="5">
    <source>
        <dbReference type="ARBA" id="ARBA00023242"/>
    </source>
</evidence>
<dbReference type="EMBL" id="JBGMDY010000011">
    <property type="protein sequence ID" value="KAL2318633.1"/>
    <property type="molecule type" value="Genomic_DNA"/>
</dbReference>
<dbReference type="SUPFAM" id="SSF101936">
    <property type="entry name" value="DNA-binding pseudobarrel domain"/>
    <property type="match status" value="3"/>
</dbReference>
<keyword evidence="8" id="KW-1185">Reference proteome</keyword>
<comment type="subcellular location">
    <subcellularLocation>
        <location evidence="1">Nucleus</location>
    </subcellularLocation>
</comment>
<proteinExistence type="predicted"/>
<dbReference type="InterPro" id="IPR003340">
    <property type="entry name" value="B3_DNA-bd"/>
</dbReference>
<feature type="domain" description="TF-B3" evidence="6">
    <location>
        <begin position="254"/>
        <end position="350"/>
    </location>
</feature>
<comment type="caution">
    <text evidence="7">The sequence shown here is derived from an EMBL/GenBank/DDBJ whole genome shotgun (WGS) entry which is preliminary data.</text>
</comment>
<dbReference type="Proteomes" id="UP001603857">
    <property type="component" value="Unassembled WGS sequence"/>
</dbReference>
<organism evidence="7 8">
    <name type="scientific">Flemingia macrophylla</name>
    <dbReference type="NCBI Taxonomy" id="520843"/>
    <lineage>
        <taxon>Eukaryota</taxon>
        <taxon>Viridiplantae</taxon>
        <taxon>Streptophyta</taxon>
        <taxon>Embryophyta</taxon>
        <taxon>Tracheophyta</taxon>
        <taxon>Spermatophyta</taxon>
        <taxon>Magnoliopsida</taxon>
        <taxon>eudicotyledons</taxon>
        <taxon>Gunneridae</taxon>
        <taxon>Pentapetalae</taxon>
        <taxon>rosids</taxon>
        <taxon>fabids</taxon>
        <taxon>Fabales</taxon>
        <taxon>Fabaceae</taxon>
        <taxon>Papilionoideae</taxon>
        <taxon>50 kb inversion clade</taxon>
        <taxon>NPAAA clade</taxon>
        <taxon>indigoferoid/millettioid clade</taxon>
        <taxon>Phaseoleae</taxon>
        <taxon>Flemingia</taxon>
    </lineage>
</organism>
<evidence type="ECO:0000256" key="1">
    <source>
        <dbReference type="ARBA" id="ARBA00004123"/>
    </source>
</evidence>
<dbReference type="CDD" id="cd10017">
    <property type="entry name" value="B3_DNA"/>
    <property type="match status" value="3"/>
</dbReference>
<keyword evidence="4" id="KW-0804">Transcription</keyword>
<accession>A0ABD1L5I8</accession>